<evidence type="ECO:0000256" key="1">
    <source>
        <dbReference type="SAM" id="MobiDB-lite"/>
    </source>
</evidence>
<dbReference type="EMBL" id="JAVFKD010000001">
    <property type="protein sequence ID" value="KAK5998842.1"/>
    <property type="molecule type" value="Genomic_DNA"/>
</dbReference>
<comment type="caution">
    <text evidence="3">The sequence shown here is derived from an EMBL/GenBank/DDBJ whole genome shotgun (WGS) entry which is preliminary data.</text>
</comment>
<dbReference type="Proteomes" id="UP001338125">
    <property type="component" value="Unassembled WGS sequence"/>
</dbReference>
<feature type="region of interest" description="Disordered" evidence="1">
    <location>
        <begin position="1"/>
        <end position="52"/>
    </location>
</feature>
<dbReference type="InterPro" id="IPR002190">
    <property type="entry name" value="MHD_dom"/>
</dbReference>
<keyword evidence="4" id="KW-1185">Reference proteome</keyword>
<feature type="compositionally biased region" description="Acidic residues" evidence="1">
    <location>
        <begin position="30"/>
        <end position="45"/>
    </location>
</feature>
<proteinExistence type="predicted"/>
<feature type="domain" description="MAGE" evidence="2">
    <location>
        <begin position="59"/>
        <end position="234"/>
    </location>
</feature>
<evidence type="ECO:0000313" key="3">
    <source>
        <dbReference type="EMBL" id="KAK5998842.1"/>
    </source>
</evidence>
<dbReference type="InterPro" id="IPR041898">
    <property type="entry name" value="MAGE_WH1"/>
</dbReference>
<organism evidence="3 4">
    <name type="scientific">Cladobotryum mycophilum</name>
    <dbReference type="NCBI Taxonomy" id="491253"/>
    <lineage>
        <taxon>Eukaryota</taxon>
        <taxon>Fungi</taxon>
        <taxon>Dikarya</taxon>
        <taxon>Ascomycota</taxon>
        <taxon>Pezizomycotina</taxon>
        <taxon>Sordariomycetes</taxon>
        <taxon>Hypocreomycetidae</taxon>
        <taxon>Hypocreales</taxon>
        <taxon>Hypocreaceae</taxon>
        <taxon>Cladobotryum</taxon>
    </lineage>
</organism>
<protein>
    <recommendedName>
        <fullName evidence="2">MAGE domain-containing protein</fullName>
    </recommendedName>
</protein>
<dbReference type="InterPro" id="IPR041899">
    <property type="entry name" value="MAGE_WH2"/>
</dbReference>
<accession>A0ABR0T3C5</accession>
<dbReference type="Gene3D" id="1.10.10.1210">
    <property type="entry name" value="MAGE homology domain, winged helix WH2 motif"/>
    <property type="match status" value="1"/>
</dbReference>
<evidence type="ECO:0000313" key="4">
    <source>
        <dbReference type="Proteomes" id="UP001338125"/>
    </source>
</evidence>
<sequence length="280" mass="32095">MPPAQRKRRVAEDDDDEADARPRQRQNVENSDDDREEGSDEDMEVDTTNSADQQMAKKLIRYAISCEYSRTLIRRDGIKERVLGKQGRAFRRIFALAQTQLSNEVKLTAPVRIWGLHPFLDTPSRIPKRTHSPTIKSTQRRGRGDIHSLLYYGGVINNAQRGELTDQKLQRYLLRLNADRNVASEKTELVLKKMEKQSYVIKRVERPPIGQDGDHTIIWHVGPRAKEEVGLDGVMGLVREVYEYPEDPDFDKKLRSSVGLKVRQLTIAKEGEDSAMADDE</sequence>
<evidence type="ECO:0000259" key="2">
    <source>
        <dbReference type="SMART" id="SM01373"/>
    </source>
</evidence>
<dbReference type="SMART" id="SM01373">
    <property type="entry name" value="MAGE"/>
    <property type="match status" value="1"/>
</dbReference>
<name>A0ABR0T3C5_9HYPO</name>
<gene>
    <name evidence="3" type="ORF">PT974_01226</name>
</gene>
<dbReference type="Gene3D" id="1.10.10.1200">
    <property type="entry name" value="MAGE homology domain, winged helix WH1 motif"/>
    <property type="match status" value="1"/>
</dbReference>
<reference evidence="3 4" key="1">
    <citation type="submission" date="2024-01" db="EMBL/GenBank/DDBJ databases">
        <title>Complete genome of Cladobotryum mycophilum ATHUM6906.</title>
        <authorList>
            <person name="Christinaki A.C."/>
            <person name="Myridakis A.I."/>
            <person name="Kouvelis V.N."/>
        </authorList>
    </citation>
    <scope>NUCLEOTIDE SEQUENCE [LARGE SCALE GENOMIC DNA]</scope>
    <source>
        <strain evidence="3 4">ATHUM6906</strain>
    </source>
</reference>
<dbReference type="Pfam" id="PF01454">
    <property type="entry name" value="MAGE"/>
    <property type="match status" value="2"/>
</dbReference>